<evidence type="ECO:0000256" key="2">
    <source>
        <dbReference type="ARBA" id="ARBA00023125"/>
    </source>
</evidence>
<dbReference type="CDD" id="cd00038">
    <property type="entry name" value="CAP_ED"/>
    <property type="match status" value="1"/>
</dbReference>
<dbReference type="PROSITE" id="PS50042">
    <property type="entry name" value="CNMP_BINDING_3"/>
    <property type="match status" value="1"/>
</dbReference>
<dbReference type="InterPro" id="IPR018490">
    <property type="entry name" value="cNMP-bd_dom_sf"/>
</dbReference>
<keyword evidence="7" id="KW-1185">Reference proteome</keyword>
<protein>
    <submittedName>
        <fullName evidence="6">Uncharacterized protein</fullName>
    </submittedName>
</protein>
<organism evidence="6 7">
    <name type="scientific">Bordetella pseudohinzii</name>
    <dbReference type="NCBI Taxonomy" id="1331258"/>
    <lineage>
        <taxon>Bacteria</taxon>
        <taxon>Pseudomonadati</taxon>
        <taxon>Pseudomonadota</taxon>
        <taxon>Betaproteobacteria</taxon>
        <taxon>Burkholderiales</taxon>
        <taxon>Alcaligenaceae</taxon>
        <taxon>Bordetella</taxon>
    </lineage>
</organism>
<reference evidence="6 7" key="1">
    <citation type="submission" date="2016-07" db="EMBL/GenBank/DDBJ databases">
        <title>Complete genome sequences of Bordetella pseudohinzii.</title>
        <authorList>
            <person name="Spilker T."/>
            <person name="Darrah R."/>
            <person name="LiPuma J.J."/>
        </authorList>
    </citation>
    <scope>NUCLEOTIDE SEQUENCE [LARGE SCALE GENOMIC DNA]</scope>
    <source>
        <strain evidence="6 7">HI4681</strain>
    </source>
</reference>
<evidence type="ECO:0000256" key="3">
    <source>
        <dbReference type="ARBA" id="ARBA00023163"/>
    </source>
</evidence>
<evidence type="ECO:0000313" key="6">
    <source>
        <dbReference type="EMBL" id="ANY16844.1"/>
    </source>
</evidence>
<evidence type="ECO:0000313" key="7">
    <source>
        <dbReference type="Proteomes" id="UP000092950"/>
    </source>
</evidence>
<dbReference type="InterPro" id="IPR014710">
    <property type="entry name" value="RmlC-like_jellyroll"/>
</dbReference>
<dbReference type="InterPro" id="IPR050397">
    <property type="entry name" value="Env_Response_Regulators"/>
</dbReference>
<dbReference type="Pfam" id="PF13545">
    <property type="entry name" value="HTH_Crp_2"/>
    <property type="match status" value="1"/>
</dbReference>
<name>A0ABM6DG96_9BORD</name>
<dbReference type="InterPro" id="IPR036390">
    <property type="entry name" value="WH_DNA-bd_sf"/>
</dbReference>
<sequence length="187" mass="21114">MHRDFYLIRSGFVQTAMNHENGRRLLLEVMGPGSMFGEGAAFEQTPRFVDAWTVTACELSMYEPAEVTKSQDAVELLEDLIKLMAAKQRILALKLLQFSNDEPELRLRHLIARVVAVQARSKNTSNTQVSQIWISQEKLGEMCGMSRVSAARSLRRMAKAGLVVTHPKYVEVLDVDGLLNNQSHHLY</sequence>
<dbReference type="Proteomes" id="UP000092950">
    <property type="component" value="Chromosome"/>
</dbReference>
<evidence type="ECO:0000259" key="5">
    <source>
        <dbReference type="PROSITE" id="PS51063"/>
    </source>
</evidence>
<dbReference type="PANTHER" id="PTHR24567:SF68">
    <property type="entry name" value="DNA-BINDING TRANSCRIPTIONAL DUAL REGULATOR CRP"/>
    <property type="match status" value="1"/>
</dbReference>
<dbReference type="Pfam" id="PF00027">
    <property type="entry name" value="cNMP_binding"/>
    <property type="match status" value="1"/>
</dbReference>
<keyword evidence="2" id="KW-0238">DNA-binding</keyword>
<dbReference type="SUPFAM" id="SSF46785">
    <property type="entry name" value="Winged helix' DNA-binding domain"/>
    <property type="match status" value="1"/>
</dbReference>
<evidence type="ECO:0000259" key="4">
    <source>
        <dbReference type="PROSITE" id="PS50042"/>
    </source>
</evidence>
<feature type="domain" description="HTH crp-type" evidence="5">
    <location>
        <begin position="101"/>
        <end position="176"/>
    </location>
</feature>
<dbReference type="InterPro" id="IPR012318">
    <property type="entry name" value="HTH_CRP"/>
</dbReference>
<dbReference type="PANTHER" id="PTHR24567">
    <property type="entry name" value="CRP FAMILY TRANSCRIPTIONAL REGULATORY PROTEIN"/>
    <property type="match status" value="1"/>
</dbReference>
<dbReference type="InterPro" id="IPR000595">
    <property type="entry name" value="cNMP-bd_dom"/>
</dbReference>
<dbReference type="SMART" id="SM00419">
    <property type="entry name" value="HTH_CRP"/>
    <property type="match status" value="1"/>
</dbReference>
<dbReference type="Gene3D" id="2.60.120.10">
    <property type="entry name" value="Jelly Rolls"/>
    <property type="match status" value="1"/>
</dbReference>
<dbReference type="EMBL" id="CP016440">
    <property type="protein sequence ID" value="ANY16844.1"/>
    <property type="molecule type" value="Genomic_DNA"/>
</dbReference>
<keyword evidence="1" id="KW-0805">Transcription regulation</keyword>
<evidence type="ECO:0000256" key="1">
    <source>
        <dbReference type="ARBA" id="ARBA00023015"/>
    </source>
</evidence>
<dbReference type="PROSITE" id="PS51063">
    <property type="entry name" value="HTH_CRP_2"/>
    <property type="match status" value="1"/>
</dbReference>
<accession>A0ABM6DG96</accession>
<gene>
    <name evidence="6" type="ORF">BBN53_13690</name>
</gene>
<dbReference type="SUPFAM" id="SSF51206">
    <property type="entry name" value="cAMP-binding domain-like"/>
    <property type="match status" value="1"/>
</dbReference>
<feature type="domain" description="Cyclic nucleotide-binding" evidence="4">
    <location>
        <begin position="1"/>
        <end position="59"/>
    </location>
</feature>
<keyword evidence="3" id="KW-0804">Transcription</keyword>
<proteinExistence type="predicted"/>